<dbReference type="InterPro" id="IPR013425">
    <property type="entry name" value="Autotrns_rpt"/>
</dbReference>
<organism evidence="2 3">
    <name type="scientific">Haloferula chungangensis</name>
    <dbReference type="NCBI Taxonomy" id="1048331"/>
    <lineage>
        <taxon>Bacteria</taxon>
        <taxon>Pseudomonadati</taxon>
        <taxon>Verrucomicrobiota</taxon>
        <taxon>Verrucomicrobiia</taxon>
        <taxon>Verrucomicrobiales</taxon>
        <taxon>Verrucomicrobiaceae</taxon>
        <taxon>Haloferula</taxon>
    </lineage>
</organism>
<proteinExistence type="predicted"/>
<dbReference type="Pfam" id="PF12951">
    <property type="entry name" value="PATR"/>
    <property type="match status" value="6"/>
</dbReference>
<evidence type="ECO:0000313" key="2">
    <source>
        <dbReference type="EMBL" id="MFC7338234.1"/>
    </source>
</evidence>
<dbReference type="NCBIfam" id="TIGR02601">
    <property type="entry name" value="autotrns_rpt"/>
    <property type="match status" value="2"/>
</dbReference>
<evidence type="ECO:0000313" key="3">
    <source>
        <dbReference type="Proteomes" id="UP001596472"/>
    </source>
</evidence>
<accession>A0ABW2L753</accession>
<keyword evidence="3" id="KW-1185">Reference proteome</keyword>
<dbReference type="Proteomes" id="UP001596472">
    <property type="component" value="Unassembled WGS sequence"/>
</dbReference>
<name>A0ABW2L753_9BACT</name>
<evidence type="ECO:0000256" key="1">
    <source>
        <dbReference type="ARBA" id="ARBA00022729"/>
    </source>
</evidence>
<dbReference type="EMBL" id="JBHTBS010000007">
    <property type="protein sequence ID" value="MFC7338234.1"/>
    <property type="molecule type" value="Genomic_DNA"/>
</dbReference>
<comment type="caution">
    <text evidence="2">The sequence shown here is derived from an EMBL/GenBank/DDBJ whole genome shotgun (WGS) entry which is preliminary data.</text>
</comment>
<protein>
    <submittedName>
        <fullName evidence="2">Beta strand repeat-containing protein</fullName>
    </submittedName>
</protein>
<sequence>MAALTLSALAVQAQTLVYQDFFDNDTLATNAGTGGGATNLTLRSNHLWSDNGDLTYSGANQNFQNRAIVFSDNVVQSSGGFELAVEYTMTGQANLIANMFSFGLIREDTDVAAYTEWNPFGATASVYSIGVNLIPSQTTNKGLNFTDGSAVTILDTSGTNVDFVEGVSTPVVMTVVPDGAGGADWSYSINGITEASGNIPVFDFNQGYRFLSYAQDNEFSRSIQLVSLSAFVSDPNYWTGVGGATWDQSTTVNFTTNDKLDPLAGATFAEALEIQNRVNFGDTYFDSGTAVDVTQGVLTVAAGGVSAPGGTLDFSNNLLDYEISGEDEVGITGTTNLLVSGGGSVTLNSPNTHTGLTTVSGGSELVLKDGLALQYSRLSGNTEPIFDESVTEGVFTVGGFAGSLPIVLENNAESPAPIELIVGNGNLDSNGAPALTGSGSLTKIGSGTLMLGGSGSTYTGETLVQSGTLHLGLNGGPGLSPSSPIVLGDSTVNDDVILRFGQATVSGPSITIPSDHAGLASLHSNANSTVEIAEINLGSPGSDGRDLTIAQLAVGSNFSLHGVIQDPEGMTPGTAGTVSIGLDGDGDVHFHGANTYSGDTLVETGHLFIEQGGAITMYPTTNGTSNQVVGAFGFGGIGNLTFNGGLNIDLTNADATMGNKWVLIDAEDLASVNYGASFVVTSPTGDFAETSTPGVWVKPNGLFQWIYTESDHTLTYLPGDYNFWTGTTGSTWDQSTTANFSNNSWGTPASVVTFNVATLLSNSVRFADAYWNNTTATPVTEFNVGVNGPVETGLVEFINSAANPYVISSVSSGTGISGATNVQIRGGGEVTLLGDHTHTGTTTIATGSTLNIGDGVTDGFVPDSPIVNHGAFHFNAAQGLGSIYSDIANEGTLTFNAGMDSGTSFISGAVSGGGALEKLGPDVLRLEGLTDAMSGPVTVSGGTLTFVGISAVPSYHVESGATLEFAVFNGGGGVTQVGNTTFTGGGTVLNTGDAALRWGAGSAVFALDSGALIDVQAGNFVGGSNNNDIWTGNLSGLNVEAFASFGGAEANIEVDELTGAGTITSGFRTAAITSYTAFTFGVDDGSGTFDGVLANNANHVGSYTKVGSGTQTLTGMNTYTGFTTVEEGALVITSTGGLTFAPAANGVINQVRGVPGGTGSFSFEGTVVFNLGGANSSAGNSWVLIDDTDLTAGFDAVSVESTLGFFNETSPGVWTLDTLGNLWTFTESTRTLTVEAGTPGYDSWISGFTVADTSPNGDSDNDSIENVLEYVLNGNPEIADPGILPTADASGENFVFTFQRLALSATDTTQTFQYSTTDMAAESWIDIGIAPTPAAEVSISAPVDGVETVTVTISKSVASDGKIFGRLSALNNPS</sequence>
<gene>
    <name evidence="2" type="ORF">ACFQY0_13655</name>
</gene>
<reference evidence="3" key="1">
    <citation type="journal article" date="2019" name="Int. J. Syst. Evol. Microbiol.">
        <title>The Global Catalogue of Microorganisms (GCM) 10K type strain sequencing project: providing services to taxonomists for standard genome sequencing and annotation.</title>
        <authorList>
            <consortium name="The Broad Institute Genomics Platform"/>
            <consortium name="The Broad Institute Genome Sequencing Center for Infectious Disease"/>
            <person name="Wu L."/>
            <person name="Ma J."/>
        </authorList>
    </citation>
    <scope>NUCLEOTIDE SEQUENCE [LARGE SCALE GENOMIC DNA]</scope>
    <source>
        <strain evidence="3">CGMCC 4.1467</strain>
    </source>
</reference>
<keyword evidence="1" id="KW-0732">Signal</keyword>
<dbReference type="RefSeq" id="WP_379713311.1">
    <property type="nucleotide sequence ID" value="NZ_JBHTBS010000007.1"/>
</dbReference>